<dbReference type="Pfam" id="PF13640">
    <property type="entry name" value="2OG-FeII_Oxy_3"/>
    <property type="match status" value="1"/>
</dbReference>
<dbReference type="PANTHER" id="PTHR33099:SF7">
    <property type="entry name" value="MYND-TYPE DOMAIN-CONTAINING PROTEIN"/>
    <property type="match status" value="1"/>
</dbReference>
<sequence>MSSNKSLKAIQSAFSNINHITYCSGAVSLTETTSKLYYTTINGSEGKIDFSKPTDDQLAALAGSCQKATFGVEKQDVLDETYRKAGKLDATQFAINFSPLTGGILDTIRDSLLGSQIEGNSIEVELYKLNVYGPGSFFKSHVDTPRNENMFGSLVVVLPTVHEGGSLIVRHAGNEQVFDTALAVRSDNIPKAAFVAFYSDVEHEVTLVTSGYRVTLTYNLYLTKTSSKPLKPLSMTADYIEKLKQSLAALLADPNVLPNGGLLGFSLAHRYPIDPKKTELSNLIECLKGSDADTLSICKSLSIDVSLKAIYYPPKGYRTGSCLVDQFVDFQDCLYEDDIVEYLAHAYNAKVIHHKYIKCTPIVWIKKPAKSNFFKTNYLAHGNEPALEFTYADVCLVANIDSAAKRNVK</sequence>
<evidence type="ECO:0000256" key="1">
    <source>
        <dbReference type="RuleBase" id="RU003682"/>
    </source>
</evidence>
<keyword evidence="1" id="KW-0479">Metal-binding</keyword>
<evidence type="ECO:0000313" key="3">
    <source>
        <dbReference type="EMBL" id="KAG5163056.1"/>
    </source>
</evidence>
<dbReference type="InterPro" id="IPR005123">
    <property type="entry name" value="Oxoglu/Fe-dep_dioxygenase_dom"/>
</dbReference>
<dbReference type="AlphaFoldDB" id="A0A8H8CEY1"/>
<comment type="caution">
    <text evidence="3">The sequence shown here is derived from an EMBL/GenBank/DDBJ whole genome shotgun (WGS) entry which is preliminary data.</text>
</comment>
<keyword evidence="1" id="KW-0560">Oxidoreductase</keyword>
<comment type="similarity">
    <text evidence="1">Belongs to the iron/ascorbate-dependent oxidoreductase family.</text>
</comment>
<dbReference type="PROSITE" id="PS51471">
    <property type="entry name" value="FE2OG_OXY"/>
    <property type="match status" value="1"/>
</dbReference>
<accession>A0A8H8CEY1</accession>
<dbReference type="OrthoDB" id="27483at2759"/>
<dbReference type="InterPro" id="IPR044862">
    <property type="entry name" value="Pro_4_hyd_alph_FE2OG_OXY"/>
</dbReference>
<feature type="domain" description="Fe2OG dioxygenase" evidence="2">
    <location>
        <begin position="121"/>
        <end position="222"/>
    </location>
</feature>
<dbReference type="GO" id="GO:0016491">
    <property type="term" value="F:oxidoreductase activity"/>
    <property type="evidence" value="ECO:0007669"/>
    <property type="project" value="UniProtKB-KW"/>
</dbReference>
<name>A0A8H8CEY1_PSICU</name>
<dbReference type="EMBL" id="JAFIQS010000016">
    <property type="protein sequence ID" value="KAG5163056.1"/>
    <property type="molecule type" value="Genomic_DNA"/>
</dbReference>
<organism evidence="3">
    <name type="scientific">Psilocybe cubensis</name>
    <name type="common">Psychedelic mushroom</name>
    <name type="synonym">Stropharia cubensis</name>
    <dbReference type="NCBI Taxonomy" id="181762"/>
    <lineage>
        <taxon>Eukaryota</taxon>
        <taxon>Fungi</taxon>
        <taxon>Dikarya</taxon>
        <taxon>Basidiomycota</taxon>
        <taxon>Agaricomycotina</taxon>
        <taxon>Agaricomycetes</taxon>
        <taxon>Agaricomycetidae</taxon>
        <taxon>Agaricales</taxon>
        <taxon>Agaricineae</taxon>
        <taxon>Strophariaceae</taxon>
        <taxon>Psilocybe</taxon>
    </lineage>
</organism>
<protein>
    <recommendedName>
        <fullName evidence="2">Fe2OG dioxygenase domain-containing protein</fullName>
    </recommendedName>
</protein>
<dbReference type="GO" id="GO:0046872">
    <property type="term" value="F:metal ion binding"/>
    <property type="evidence" value="ECO:0007669"/>
    <property type="project" value="UniProtKB-KW"/>
</dbReference>
<dbReference type="Gene3D" id="2.60.120.620">
    <property type="entry name" value="q2cbj1_9rhob like domain"/>
    <property type="match status" value="1"/>
</dbReference>
<evidence type="ECO:0000259" key="2">
    <source>
        <dbReference type="PROSITE" id="PS51471"/>
    </source>
</evidence>
<gene>
    <name evidence="3" type="ORF">JR316_011923</name>
</gene>
<keyword evidence="1" id="KW-0408">Iron</keyword>
<dbReference type="PANTHER" id="PTHR33099">
    <property type="entry name" value="FE2OG DIOXYGENASE DOMAIN-CONTAINING PROTEIN"/>
    <property type="match status" value="1"/>
</dbReference>
<proteinExistence type="inferred from homology"/>
<reference evidence="3" key="1">
    <citation type="submission" date="2021-02" db="EMBL/GenBank/DDBJ databases">
        <title>Psilocybe cubensis genome.</title>
        <authorList>
            <person name="Mckernan K.J."/>
            <person name="Crawford S."/>
            <person name="Trippe A."/>
            <person name="Kane L.T."/>
            <person name="Mclaughlin S."/>
        </authorList>
    </citation>
    <scope>NUCLEOTIDE SEQUENCE [LARGE SCALE GENOMIC DNA]</scope>
    <source>
        <strain evidence="3">MGC-MH-2018</strain>
    </source>
</reference>